<proteinExistence type="predicted"/>
<name>A0A0P6WA28_9HYPH</name>
<reference evidence="1 2" key="2">
    <citation type="submission" date="2015-10" db="EMBL/GenBank/DDBJ databases">
        <title>Draft Genome Sequence of Prosthecomicrobium hirschii ATCC 27832.</title>
        <authorList>
            <person name="Daniel J."/>
            <person name="Givan S.A."/>
            <person name="Brun Y.V."/>
            <person name="Brown P.J."/>
        </authorList>
    </citation>
    <scope>NUCLEOTIDE SEQUENCE [LARGE SCALE GENOMIC DNA]</scope>
    <source>
        <strain evidence="1 2">16</strain>
    </source>
</reference>
<protein>
    <recommendedName>
        <fullName evidence="3">DUF2946 domain-containing protein</fullName>
    </recommendedName>
</protein>
<evidence type="ECO:0000313" key="2">
    <source>
        <dbReference type="Proteomes" id="UP000048984"/>
    </source>
</evidence>
<gene>
    <name evidence="1" type="ORF">ABB55_02945</name>
</gene>
<comment type="caution">
    <text evidence="1">The sequence shown here is derived from an EMBL/GenBank/DDBJ whole genome shotgun (WGS) entry which is preliminary data.</text>
</comment>
<sequence>MFGRISGLRPSRFVAVVVCCLILAVSGLVSRAAGPGPSLRTLGGPASEAIALLGTICTHDGGTADLSSSGLPADPERGGCDHPCCFSAHSRISIDQPALRPVSPCDGLPQPAPRRIAFDVIERVVPRPDLAPARHGARAPPVLPV</sequence>
<keyword evidence="2" id="KW-1185">Reference proteome</keyword>
<dbReference type="Proteomes" id="UP000048984">
    <property type="component" value="Unassembled WGS sequence"/>
</dbReference>
<dbReference type="EMBL" id="LJYW01000001">
    <property type="protein sequence ID" value="KPL51307.1"/>
    <property type="molecule type" value="Genomic_DNA"/>
</dbReference>
<dbReference type="RefSeq" id="WP_054357470.1">
    <property type="nucleotide sequence ID" value="NZ_LJYW01000001.1"/>
</dbReference>
<reference evidence="1 2" key="1">
    <citation type="submission" date="2015-09" db="EMBL/GenBank/DDBJ databases">
        <authorList>
            <person name="Jackson K.R."/>
            <person name="Lunt B.L."/>
            <person name="Fisher J.N.B."/>
            <person name="Gardner A.V."/>
            <person name="Bailey M.E."/>
            <person name="Deus L.M."/>
            <person name="Earl A.S."/>
            <person name="Gibby P.D."/>
            <person name="Hartmann K.A."/>
            <person name="Liu J.E."/>
            <person name="Manci A.M."/>
            <person name="Nielsen D.A."/>
            <person name="Solomon M.B."/>
            <person name="Breakwell D.P."/>
            <person name="Burnett S.H."/>
            <person name="Grose J.H."/>
        </authorList>
    </citation>
    <scope>NUCLEOTIDE SEQUENCE [LARGE SCALE GENOMIC DNA]</scope>
    <source>
        <strain evidence="1 2">16</strain>
    </source>
</reference>
<dbReference type="AlphaFoldDB" id="A0A0P6WA28"/>
<organism evidence="1 2">
    <name type="scientific">Prosthecodimorpha hirschii</name>
    <dbReference type="NCBI Taxonomy" id="665126"/>
    <lineage>
        <taxon>Bacteria</taxon>
        <taxon>Pseudomonadati</taxon>
        <taxon>Pseudomonadota</taxon>
        <taxon>Alphaproteobacteria</taxon>
        <taxon>Hyphomicrobiales</taxon>
        <taxon>Ancalomicrobiaceae</taxon>
        <taxon>Prosthecodimorpha</taxon>
    </lineage>
</organism>
<dbReference type="STRING" id="665126.ABB55_02945"/>
<evidence type="ECO:0000313" key="1">
    <source>
        <dbReference type="EMBL" id="KPL51307.1"/>
    </source>
</evidence>
<evidence type="ECO:0008006" key="3">
    <source>
        <dbReference type="Google" id="ProtNLM"/>
    </source>
</evidence>
<accession>A0A0P6WA28</accession>